<gene>
    <name evidence="1" type="ORF">Z968_10325</name>
</gene>
<comment type="caution">
    <text evidence="1">The sequence shown here is derived from an EMBL/GenBank/DDBJ whole genome shotgun (WGS) entry which is preliminary data.</text>
</comment>
<protein>
    <submittedName>
        <fullName evidence="1">Stage III sporulation protein AH</fullName>
    </submittedName>
</protein>
<dbReference type="Gene3D" id="1.10.287.4300">
    <property type="entry name" value="Stage III sporulation protein AH-like"/>
    <property type="match status" value="1"/>
</dbReference>
<dbReference type="Pfam" id="PF12685">
    <property type="entry name" value="SpoIIIAH"/>
    <property type="match status" value="1"/>
</dbReference>
<evidence type="ECO:0000313" key="2">
    <source>
        <dbReference type="Proteomes" id="UP000030012"/>
    </source>
</evidence>
<sequence length="170" mass="19264">MNRKQGVIIVVLLALIVCAGVLALRLNTNLDYVADNDIKNGKTTISFNDSNKKNNTSNYFEESQMMRDNHNAKALQDLKGIMDDEHTSKEQRAEISKKYSDLALADTKQHQIESVLKSKGYENVLCYIQDNKVTVVVKSSKKLTETQTKQIQDVVMDITKIKDVDIQLKE</sequence>
<dbReference type="InterPro" id="IPR038503">
    <property type="entry name" value="SpoIIIAH_sf"/>
</dbReference>
<proteinExistence type="predicted"/>
<organism evidence="1 2">
    <name type="scientific">Clostridium novyi A str. 4552</name>
    <dbReference type="NCBI Taxonomy" id="1444289"/>
    <lineage>
        <taxon>Bacteria</taxon>
        <taxon>Bacillati</taxon>
        <taxon>Bacillota</taxon>
        <taxon>Clostridia</taxon>
        <taxon>Eubacteriales</taxon>
        <taxon>Clostridiaceae</taxon>
        <taxon>Clostridium</taxon>
    </lineage>
</organism>
<dbReference type="AlphaFoldDB" id="A0A0A0I0L5"/>
<reference evidence="1 2" key="1">
    <citation type="submission" date="2014-01" db="EMBL/GenBank/DDBJ databases">
        <title>Plasmidome dynamics in the species complex Clostridium novyi sensu lato converts strains of independent lineages into distinctly different pathogens.</title>
        <authorList>
            <person name="Skarin H."/>
            <person name="Segerman B."/>
        </authorList>
    </citation>
    <scope>NUCLEOTIDE SEQUENCE [LARGE SCALE GENOMIC DNA]</scope>
    <source>
        <strain evidence="1 2">4552</strain>
    </source>
</reference>
<dbReference type="Proteomes" id="UP000030012">
    <property type="component" value="Unassembled WGS sequence"/>
</dbReference>
<name>A0A0A0I0L5_CLONO</name>
<dbReference type="OrthoDB" id="1707181at2"/>
<dbReference type="InterPro" id="IPR024232">
    <property type="entry name" value="SpoIIIAH"/>
</dbReference>
<dbReference type="EMBL" id="JENJ01000051">
    <property type="protein sequence ID" value="KGM94984.1"/>
    <property type="molecule type" value="Genomic_DNA"/>
</dbReference>
<evidence type="ECO:0000313" key="1">
    <source>
        <dbReference type="EMBL" id="KGM94984.1"/>
    </source>
</evidence>
<accession>A0A0A0I0L5</accession>
<dbReference type="RefSeq" id="WP_003364790.1">
    <property type="nucleotide sequence ID" value="NZ_JENJ01000051.1"/>
</dbReference>